<evidence type="ECO:0000256" key="1">
    <source>
        <dbReference type="SAM" id="MobiDB-lite"/>
    </source>
</evidence>
<name>A0A172QQ47_9CORY</name>
<feature type="compositionally biased region" description="Basic residues" evidence="1">
    <location>
        <begin position="91"/>
        <end position="100"/>
    </location>
</feature>
<protein>
    <submittedName>
        <fullName evidence="2">Transposase</fullName>
    </submittedName>
</protein>
<sequence>MPSKTYTEEFRRDAVALYENSPGTSLQTIATDLGINRATLHNWLKKYGSGARTKISSQDSPSPASVTKAERIRQLERENARPREERDILRKAAKYFPGKRRTGDPLPVR</sequence>
<dbReference type="SUPFAM" id="SSF46689">
    <property type="entry name" value="Homeodomain-like"/>
    <property type="match status" value="1"/>
</dbReference>
<dbReference type="STRING" id="1652495.ccrud_00235"/>
<evidence type="ECO:0000313" key="3">
    <source>
        <dbReference type="Proteomes" id="UP000076929"/>
    </source>
</evidence>
<evidence type="ECO:0000313" key="2">
    <source>
        <dbReference type="EMBL" id="ANE02809.1"/>
    </source>
</evidence>
<dbReference type="GO" id="GO:0003677">
    <property type="term" value="F:DNA binding"/>
    <property type="evidence" value="ECO:0007669"/>
    <property type="project" value="InterPro"/>
</dbReference>
<organism evidence="2 3">
    <name type="scientific">Corynebacterium crudilactis</name>
    <dbReference type="NCBI Taxonomy" id="1652495"/>
    <lineage>
        <taxon>Bacteria</taxon>
        <taxon>Bacillati</taxon>
        <taxon>Actinomycetota</taxon>
        <taxon>Actinomycetes</taxon>
        <taxon>Mycobacteriales</taxon>
        <taxon>Corynebacteriaceae</taxon>
        <taxon>Corynebacterium</taxon>
    </lineage>
</organism>
<feature type="region of interest" description="Disordered" evidence="1">
    <location>
        <begin position="49"/>
        <end position="109"/>
    </location>
</feature>
<dbReference type="AlphaFoldDB" id="A0A172QQ47"/>
<accession>A0A172QQ47</accession>
<proteinExistence type="predicted"/>
<dbReference type="PANTHER" id="PTHR33215">
    <property type="entry name" value="PROTEIN DISTAL ANTENNA"/>
    <property type="match status" value="1"/>
</dbReference>
<dbReference type="InterPro" id="IPR051839">
    <property type="entry name" value="RD_transcriptional_regulator"/>
</dbReference>
<dbReference type="EMBL" id="CP015622">
    <property type="protein sequence ID" value="ANE02809.1"/>
    <property type="molecule type" value="Genomic_DNA"/>
</dbReference>
<feature type="compositionally biased region" description="Polar residues" evidence="1">
    <location>
        <begin position="54"/>
        <end position="65"/>
    </location>
</feature>
<dbReference type="Gene3D" id="1.10.10.60">
    <property type="entry name" value="Homeodomain-like"/>
    <property type="match status" value="1"/>
</dbReference>
<gene>
    <name evidence="2" type="ORF">ccrud_00235</name>
</gene>
<reference evidence="2 3" key="1">
    <citation type="submission" date="2016-05" db="EMBL/GenBank/DDBJ databases">
        <title>Complete genome sequence of Corynebacterium crudilactis, a new Corynebacterium species isolated from raw cow's milk.</title>
        <authorList>
            <person name="Christian R."/>
            <person name="Zimmermann J."/>
            <person name="Lipski A."/>
            <person name="Kalinowski J."/>
        </authorList>
    </citation>
    <scope>NUCLEOTIDE SEQUENCE [LARGE SCALE GENOMIC DNA]</scope>
    <source>
        <strain evidence="2 3">JZ16</strain>
    </source>
</reference>
<dbReference type="Proteomes" id="UP000076929">
    <property type="component" value="Chromosome"/>
</dbReference>
<dbReference type="InterPro" id="IPR002514">
    <property type="entry name" value="Transposase_8"/>
</dbReference>
<dbReference type="GO" id="GO:0004803">
    <property type="term" value="F:transposase activity"/>
    <property type="evidence" value="ECO:0007669"/>
    <property type="project" value="InterPro"/>
</dbReference>
<dbReference type="PANTHER" id="PTHR33215:SF13">
    <property type="entry name" value="PROTEIN DISTAL ANTENNA"/>
    <property type="match status" value="1"/>
</dbReference>
<dbReference type="InterPro" id="IPR009057">
    <property type="entry name" value="Homeodomain-like_sf"/>
</dbReference>
<keyword evidence="3" id="KW-1185">Reference proteome</keyword>
<dbReference type="Pfam" id="PF01527">
    <property type="entry name" value="HTH_Tnp_1"/>
    <property type="match status" value="1"/>
</dbReference>
<dbReference type="KEGG" id="ccjz:ccrud_00235"/>
<dbReference type="GO" id="GO:0006313">
    <property type="term" value="P:DNA transposition"/>
    <property type="evidence" value="ECO:0007669"/>
    <property type="project" value="InterPro"/>
</dbReference>
<feature type="compositionally biased region" description="Basic and acidic residues" evidence="1">
    <location>
        <begin position="68"/>
        <end position="90"/>
    </location>
</feature>